<evidence type="ECO:0000313" key="4">
    <source>
        <dbReference type="Proteomes" id="UP000183760"/>
    </source>
</evidence>
<dbReference type="InterPro" id="IPR012495">
    <property type="entry name" value="TadE-like_dom"/>
</dbReference>
<accession>A0ABY1BYA5</accession>
<feature type="domain" description="TadE-like" evidence="2">
    <location>
        <begin position="15"/>
        <end position="57"/>
    </location>
</feature>
<feature type="transmembrane region" description="Helical" evidence="1">
    <location>
        <begin position="21"/>
        <end position="40"/>
    </location>
</feature>
<evidence type="ECO:0000256" key="1">
    <source>
        <dbReference type="SAM" id="Phobius"/>
    </source>
</evidence>
<proteinExistence type="predicted"/>
<gene>
    <name evidence="3" type="ORF">SAMN05443572_1011157</name>
</gene>
<evidence type="ECO:0000259" key="2">
    <source>
        <dbReference type="Pfam" id="PF07811"/>
    </source>
</evidence>
<keyword evidence="4" id="KW-1185">Reference proteome</keyword>
<organism evidence="3 4">
    <name type="scientific">Myxococcus fulvus</name>
    <dbReference type="NCBI Taxonomy" id="33"/>
    <lineage>
        <taxon>Bacteria</taxon>
        <taxon>Pseudomonadati</taxon>
        <taxon>Myxococcota</taxon>
        <taxon>Myxococcia</taxon>
        <taxon>Myxococcales</taxon>
        <taxon>Cystobacterineae</taxon>
        <taxon>Myxococcaceae</taxon>
        <taxon>Myxococcus</taxon>
    </lineage>
</organism>
<name>A0ABY1BYA5_MYXFU</name>
<keyword evidence="1" id="KW-0812">Transmembrane</keyword>
<keyword evidence="1" id="KW-0472">Membrane</keyword>
<keyword evidence="1" id="KW-1133">Transmembrane helix</keyword>
<dbReference type="Pfam" id="PF07811">
    <property type="entry name" value="TadE"/>
    <property type="match status" value="1"/>
</dbReference>
<dbReference type="Proteomes" id="UP000183760">
    <property type="component" value="Unassembled WGS sequence"/>
</dbReference>
<reference evidence="3 4" key="1">
    <citation type="submission" date="2016-10" db="EMBL/GenBank/DDBJ databases">
        <authorList>
            <person name="Varghese N."/>
            <person name="Submissions S."/>
        </authorList>
    </citation>
    <scope>NUCLEOTIDE SEQUENCE [LARGE SCALE GENOMIC DNA]</scope>
    <source>
        <strain evidence="3 4">DSM 16525</strain>
    </source>
</reference>
<comment type="caution">
    <text evidence="3">The sequence shown here is derived from an EMBL/GenBank/DDBJ whole genome shotgun (WGS) entry which is preliminary data.</text>
</comment>
<sequence>MRCSFRLHPARAQSGQSAVETAIVLPLFVFLILGILQLGLMHQARLLTKYAAYKAVRAGSIHNANVREMEKAAVAVLLPMLAQRASGEGGIEYVRPVGSGQEFADKWKELKDNKMADTELKYAEVTICGPTKADAGGSGGEVDFDDPDNATSGDWKQSHRTKLRIQVTFNYRLVVPFADWVIFNAARARDMPMLMRMGEVKGTEKSKVAVRKFGSASTGEGPYDAAASKRIYIAPIRATYTMRMQSNLYTNNDDLPSRNACLFPFAY</sequence>
<protein>
    <submittedName>
        <fullName evidence="3">TadE-like protein</fullName>
    </submittedName>
</protein>
<dbReference type="EMBL" id="FOIB01000001">
    <property type="protein sequence ID" value="SET11995.1"/>
    <property type="molecule type" value="Genomic_DNA"/>
</dbReference>
<dbReference type="RefSeq" id="WP_074949546.1">
    <property type="nucleotide sequence ID" value="NZ_BJXR01000006.1"/>
</dbReference>
<evidence type="ECO:0000313" key="3">
    <source>
        <dbReference type="EMBL" id="SET11995.1"/>
    </source>
</evidence>